<accession>A0A118DMN1</accession>
<protein>
    <recommendedName>
        <fullName evidence="6">DUF4214 domain-containing protein</fullName>
    </recommendedName>
</protein>
<evidence type="ECO:0008006" key="6">
    <source>
        <dbReference type="Google" id="ProtNLM"/>
    </source>
</evidence>
<gene>
    <name evidence="4" type="ORF">WS67_19270</name>
</gene>
<dbReference type="SUPFAM" id="SSF53756">
    <property type="entry name" value="UDP-Glycosyltransferase/glycogen phosphorylase"/>
    <property type="match status" value="1"/>
</dbReference>
<dbReference type="PANTHER" id="PTHR46401">
    <property type="entry name" value="GLYCOSYLTRANSFERASE WBBK-RELATED"/>
    <property type="match status" value="1"/>
</dbReference>
<feature type="non-terminal residue" evidence="4">
    <location>
        <position position="701"/>
    </location>
</feature>
<sequence>MLTNTRYDHVSSAASLEELLAYDGDEFLYCAYRTLLGRDPDQEGASFYLSKLENGADKLQIIDQLCSSPELKNGRRVLPGLEHALRNWHRFHWPIVGKIFGPPDAGRFSGVEQKLHRVEHSLTTLSTASAEHLNQLSERLTHAQALLERVQESGNGQAKHFGESLSALSDDTTAQLKQVETRIARTHDWLGQWRDASDLHAQHIDRTLAALSDGTVAHLKQVDARVARAHEMLGQIQNAEEQRAQRVDRALDTLSNQTATHWSETNARLVETQTKLKHIQDAESIQTQHFEHCLAKLSDDTVTHLNQVTARLMRTEEMLGQLLEFANLQTQRLDQALAALSGETASHLNQIDTRLAHTHTLLEQLQETTRLQEHRLQRVLNGGGPVLGRPNQRFVFNLSTSHHWRARPVGIVRVERELAKHLAAYENVTFVLWDPAAKVLREFDRRHVGSILSERWCDSTDASVVQYHHATLPELDPSGADTYISVGLDWDLSPIHDVAKYLRKYGAKMVGACHDVVPILFPEFSARQEMAQTFQRHFVDMAYTATSIFANSDSSCRDLASFWEAAGVETRFPKISVIPLAVPERSAGLPGLEEREASMLRHILFCGNFVLYVSSLEARKNHRLLVNVWDELYRDRGANCPQLVFVGMKGWGVDDLMEQLESMPMFKEGKVLWLQNVSDALLAHLYANCLFTVFPSMYEGW</sequence>
<dbReference type="AlphaFoldDB" id="A0A118DMN1"/>
<reference evidence="4 5" key="1">
    <citation type="submission" date="2015-11" db="EMBL/GenBank/DDBJ databases">
        <title>Expanding the genomic diversity of Burkholderia species for the development of highly accurate diagnostics.</title>
        <authorList>
            <person name="Sahl J."/>
            <person name="Keim P."/>
            <person name="Wagner D."/>
        </authorList>
    </citation>
    <scope>NUCLEOTIDE SEQUENCE [LARGE SCALE GENOMIC DNA]</scope>
    <source>
        <strain evidence="4 5">TSV85</strain>
    </source>
</reference>
<dbReference type="EMBL" id="LOWA01000043">
    <property type="protein sequence ID" value="KVE25161.1"/>
    <property type="molecule type" value="Genomic_DNA"/>
</dbReference>
<dbReference type="Pfam" id="PF13946">
    <property type="entry name" value="DUF4214"/>
    <property type="match status" value="1"/>
</dbReference>
<dbReference type="PANTHER" id="PTHR46401:SF2">
    <property type="entry name" value="GLYCOSYLTRANSFERASE WBBK-RELATED"/>
    <property type="match status" value="1"/>
</dbReference>
<evidence type="ECO:0000313" key="4">
    <source>
        <dbReference type="EMBL" id="KVE25161.1"/>
    </source>
</evidence>
<feature type="domain" description="Glycosyl transferase family 1" evidence="2">
    <location>
        <begin position="608"/>
        <end position="701"/>
    </location>
</feature>
<dbReference type="Gene3D" id="3.40.50.2000">
    <property type="entry name" value="Glycogen Phosphorylase B"/>
    <property type="match status" value="1"/>
</dbReference>
<dbReference type="RefSeq" id="WP_059519352.1">
    <property type="nucleotide sequence ID" value="NZ_LOWA01000043.1"/>
</dbReference>
<dbReference type="InterPro" id="IPR001296">
    <property type="entry name" value="Glyco_trans_1"/>
</dbReference>
<dbReference type="InterPro" id="IPR025282">
    <property type="entry name" value="DUF4214"/>
</dbReference>
<name>A0A118DMN1_9BURK</name>
<dbReference type="Pfam" id="PF00534">
    <property type="entry name" value="Glycos_transf_1"/>
    <property type="match status" value="1"/>
</dbReference>
<keyword evidence="1" id="KW-0808">Transferase</keyword>
<evidence type="ECO:0000313" key="5">
    <source>
        <dbReference type="Proteomes" id="UP000062788"/>
    </source>
</evidence>
<feature type="domain" description="DUF4214" evidence="3">
    <location>
        <begin position="25"/>
        <end position="73"/>
    </location>
</feature>
<proteinExistence type="predicted"/>
<organism evidence="4 5">
    <name type="scientific">Burkholderia singularis</name>
    <dbReference type="NCBI Taxonomy" id="1503053"/>
    <lineage>
        <taxon>Bacteria</taxon>
        <taxon>Pseudomonadati</taxon>
        <taxon>Pseudomonadota</taxon>
        <taxon>Betaproteobacteria</taxon>
        <taxon>Burkholderiales</taxon>
        <taxon>Burkholderiaceae</taxon>
        <taxon>Burkholderia</taxon>
        <taxon>pseudomallei group</taxon>
    </lineage>
</organism>
<comment type="caution">
    <text evidence="4">The sequence shown here is derived from an EMBL/GenBank/DDBJ whole genome shotgun (WGS) entry which is preliminary data.</text>
</comment>
<evidence type="ECO:0000256" key="1">
    <source>
        <dbReference type="ARBA" id="ARBA00022679"/>
    </source>
</evidence>
<dbReference type="GO" id="GO:0016757">
    <property type="term" value="F:glycosyltransferase activity"/>
    <property type="evidence" value="ECO:0007669"/>
    <property type="project" value="InterPro"/>
</dbReference>
<dbReference type="Proteomes" id="UP000062788">
    <property type="component" value="Unassembled WGS sequence"/>
</dbReference>
<dbReference type="OrthoDB" id="433681at2"/>
<keyword evidence="5" id="KW-1185">Reference proteome</keyword>
<evidence type="ECO:0000259" key="3">
    <source>
        <dbReference type="Pfam" id="PF13946"/>
    </source>
</evidence>
<evidence type="ECO:0000259" key="2">
    <source>
        <dbReference type="Pfam" id="PF00534"/>
    </source>
</evidence>